<sequence>MENNTRYLPTDDLLLNCEYVSSNGTFLHEICTHGIISPKLTKAVLEKRNKHYVGKEESQIAPVMANDLKSMYSDGIFSDTELRTSTQTFPAHKSILSARSPVFRRMFSSDMKEKSSGRVDIIDLEDDTVHRMLLYIYTDTLEDLQLENACKLYAAADRYELLSLRSRCSSFLKDNLCPTKVCDVLALADRHQDDNLKSCVQDFILVHDKEVFGSQEWKDFMATNLELAADTMYRKVFPG</sequence>
<reference evidence="2 3" key="1">
    <citation type="journal article" date="2019" name="Sci. Rep.">
        <title>Orb-weaving spider Araneus ventricosus genome elucidates the spidroin gene catalogue.</title>
        <authorList>
            <person name="Kono N."/>
            <person name="Nakamura H."/>
            <person name="Ohtoshi R."/>
            <person name="Moran D.A.P."/>
            <person name="Shinohara A."/>
            <person name="Yoshida Y."/>
            <person name="Fujiwara M."/>
            <person name="Mori M."/>
            <person name="Tomita M."/>
            <person name="Arakawa K."/>
        </authorList>
    </citation>
    <scope>NUCLEOTIDE SEQUENCE [LARGE SCALE GENOMIC DNA]</scope>
</reference>
<dbReference type="Gene3D" id="3.30.710.10">
    <property type="entry name" value="Potassium Channel Kv1.1, Chain A"/>
    <property type="match status" value="1"/>
</dbReference>
<feature type="domain" description="BTB" evidence="1">
    <location>
        <begin position="78"/>
        <end position="145"/>
    </location>
</feature>
<proteinExistence type="predicted"/>
<evidence type="ECO:0000313" key="2">
    <source>
        <dbReference type="EMBL" id="GBN29123.1"/>
    </source>
</evidence>
<dbReference type="OrthoDB" id="6431385at2759"/>
<dbReference type="Proteomes" id="UP000499080">
    <property type="component" value="Unassembled WGS sequence"/>
</dbReference>
<evidence type="ECO:0000313" key="3">
    <source>
        <dbReference type="Proteomes" id="UP000499080"/>
    </source>
</evidence>
<comment type="caution">
    <text evidence="2">The sequence shown here is derived from an EMBL/GenBank/DDBJ whole genome shotgun (WGS) entry which is preliminary data.</text>
</comment>
<dbReference type="InterPro" id="IPR011333">
    <property type="entry name" value="SKP1/BTB/POZ_sf"/>
</dbReference>
<dbReference type="PROSITE" id="PS50097">
    <property type="entry name" value="BTB"/>
    <property type="match status" value="1"/>
</dbReference>
<dbReference type="CDD" id="cd18186">
    <property type="entry name" value="BTB_POZ_ZBTB_KLHL-like"/>
    <property type="match status" value="1"/>
</dbReference>
<dbReference type="InterPro" id="IPR000210">
    <property type="entry name" value="BTB/POZ_dom"/>
</dbReference>
<dbReference type="SUPFAM" id="SSF54695">
    <property type="entry name" value="POZ domain"/>
    <property type="match status" value="1"/>
</dbReference>
<name>A0A4Y2MQZ4_ARAVE</name>
<dbReference type="EMBL" id="BGPR01007736">
    <property type="protein sequence ID" value="GBN29123.1"/>
    <property type="molecule type" value="Genomic_DNA"/>
</dbReference>
<accession>A0A4Y2MQZ4</accession>
<keyword evidence="3" id="KW-1185">Reference proteome</keyword>
<dbReference type="PANTHER" id="PTHR24413">
    <property type="entry name" value="SPECKLE-TYPE POZ PROTEIN"/>
    <property type="match status" value="1"/>
</dbReference>
<protein>
    <submittedName>
        <fullName evidence="2">Speckle-type POZ protein</fullName>
    </submittedName>
</protein>
<dbReference type="AlphaFoldDB" id="A0A4Y2MQZ4"/>
<dbReference type="Pfam" id="PF00651">
    <property type="entry name" value="BTB"/>
    <property type="match status" value="1"/>
</dbReference>
<organism evidence="2 3">
    <name type="scientific">Araneus ventricosus</name>
    <name type="common">Orbweaver spider</name>
    <name type="synonym">Epeira ventricosa</name>
    <dbReference type="NCBI Taxonomy" id="182803"/>
    <lineage>
        <taxon>Eukaryota</taxon>
        <taxon>Metazoa</taxon>
        <taxon>Ecdysozoa</taxon>
        <taxon>Arthropoda</taxon>
        <taxon>Chelicerata</taxon>
        <taxon>Arachnida</taxon>
        <taxon>Araneae</taxon>
        <taxon>Araneomorphae</taxon>
        <taxon>Entelegynae</taxon>
        <taxon>Araneoidea</taxon>
        <taxon>Araneidae</taxon>
        <taxon>Araneus</taxon>
    </lineage>
</organism>
<dbReference type="SMART" id="SM00225">
    <property type="entry name" value="BTB"/>
    <property type="match status" value="1"/>
</dbReference>
<gene>
    <name evidence="2" type="primary">spop_79</name>
    <name evidence="2" type="ORF">AVEN_98075_1</name>
</gene>
<evidence type="ECO:0000259" key="1">
    <source>
        <dbReference type="PROSITE" id="PS50097"/>
    </source>
</evidence>
<dbReference type="Gene3D" id="1.25.40.420">
    <property type="match status" value="1"/>
</dbReference>